<dbReference type="AlphaFoldDB" id="A0A9J7DV50"/>
<dbReference type="GO" id="GO:0005886">
    <property type="term" value="C:plasma membrane"/>
    <property type="evidence" value="ECO:0007669"/>
    <property type="project" value="TreeGrafter"/>
</dbReference>
<accession>A0A9J7DV50</accession>
<organism evidence="3 4">
    <name type="scientific">Spodoptera litura</name>
    <name type="common">Asian cotton leafworm</name>
    <dbReference type="NCBI Taxonomy" id="69820"/>
    <lineage>
        <taxon>Eukaryota</taxon>
        <taxon>Metazoa</taxon>
        <taxon>Ecdysozoa</taxon>
        <taxon>Arthropoda</taxon>
        <taxon>Hexapoda</taxon>
        <taxon>Insecta</taxon>
        <taxon>Pterygota</taxon>
        <taxon>Neoptera</taxon>
        <taxon>Endopterygota</taxon>
        <taxon>Lepidoptera</taxon>
        <taxon>Glossata</taxon>
        <taxon>Ditrysia</taxon>
        <taxon>Noctuoidea</taxon>
        <taxon>Noctuidae</taxon>
        <taxon>Amphipyrinae</taxon>
        <taxon>Spodoptera</taxon>
    </lineage>
</organism>
<dbReference type="GO" id="GO:0006826">
    <property type="term" value="P:iron ion transport"/>
    <property type="evidence" value="ECO:0007669"/>
    <property type="project" value="TreeGrafter"/>
</dbReference>
<dbReference type="PRINTS" id="PR00422">
    <property type="entry name" value="TRANSFERRIN"/>
</dbReference>
<dbReference type="InterPro" id="IPR001156">
    <property type="entry name" value="Transferrin-like_dom"/>
</dbReference>
<dbReference type="Proteomes" id="UP000301870">
    <property type="component" value="Chromosome 13"/>
</dbReference>
<feature type="domain" description="Transferrin-like" evidence="2">
    <location>
        <begin position="21"/>
        <end position="381"/>
    </location>
</feature>
<evidence type="ECO:0000259" key="2">
    <source>
        <dbReference type="PROSITE" id="PS51408"/>
    </source>
</evidence>
<dbReference type="SUPFAM" id="SSF53850">
    <property type="entry name" value="Periplasmic binding protein-like II"/>
    <property type="match status" value="2"/>
</dbReference>
<protein>
    <submittedName>
        <fullName evidence="4">Transferrin-like</fullName>
    </submittedName>
</protein>
<keyword evidence="1" id="KW-0732">Signal</keyword>
<keyword evidence="3" id="KW-1185">Reference proteome</keyword>
<feature type="signal peptide" evidence="1">
    <location>
        <begin position="1"/>
        <end position="18"/>
    </location>
</feature>
<gene>
    <name evidence="4" type="primary">LOC111351357</name>
</gene>
<evidence type="ECO:0000256" key="1">
    <source>
        <dbReference type="SAM" id="SignalP"/>
    </source>
</evidence>
<dbReference type="RefSeq" id="XP_022819033.1">
    <property type="nucleotide sequence ID" value="XM_022963265.1"/>
</dbReference>
<feature type="chain" id="PRO_5039953350" evidence="1">
    <location>
        <begin position="19"/>
        <end position="768"/>
    </location>
</feature>
<dbReference type="GO" id="GO:0005615">
    <property type="term" value="C:extracellular space"/>
    <property type="evidence" value="ECO:0007669"/>
    <property type="project" value="TreeGrafter"/>
</dbReference>
<dbReference type="PROSITE" id="PS51408">
    <property type="entry name" value="TRANSFERRIN_LIKE_4"/>
    <property type="match status" value="2"/>
</dbReference>
<sequence>MSLKQIVLFACVLAVSLGQEYRVCVTNGVVPASCNSLSINGGRFMCERVESRVECAEKLAKKEADVAYFTSEETLLLAHQQPTDSRVIATVRHIENLEPYDFEAVAVVPINHTNGLEGLRGGVYCHPGFDVEDSKWSLRVLKTLEQQAARTDRCQDANTAGKTAEEMEVDTLSNFFSAACRPGTWSSNDTVDANLKSRYPSLCSRCGPDPSCSRYTLDMGVAVAGANNDNRHIQALECLRVNGNASNTAVAYVAWQHVRQFFSRRNPNDAPFYAVLCPNGTLAPLTTDTLNNAISPCSFVRQPWGTIVAATDNAAAVLLALRTAWPAGSNPGSSWQSTLFTMLAGPATARVIYEDAPVSPLDFTSSFRSISNADASASCMPARRWCTVSEAELAKCNWVRGAAHILGIQPSITCLRRNTVLDCLSDAKAEQVDFLAISSTYGYLARQHYQLTPVKLVQNQFANATKIAAFVKESSVASGNLTRFENLRDKNACFPEFGGLAYVSFVRTGHERGILPTSECDYARVVGEFFGGACAPGAIDASFALSDSSSFNSSRLCTACRATPGMVNIPDPVCTWDYNTNRYFGNNGTIACLADAANDVAFLNIRNMRSYIQSLQLQENQFRALCYNNSLATRTGIDIDDGCLLAHVYDSEIVARRSDPYYNSLSTLFDTLDAYFGYLAANGNQLINIELYSPFNGVSHLLFRDTAIGLAEPIRNPDLELANNYMNLVSHLQSCTGTTPPVPGHANRSVYSIITLFVMALMTRFVVY</sequence>
<dbReference type="GO" id="GO:0005769">
    <property type="term" value="C:early endosome"/>
    <property type="evidence" value="ECO:0007669"/>
    <property type="project" value="TreeGrafter"/>
</dbReference>
<dbReference type="PANTHER" id="PTHR11485">
    <property type="entry name" value="TRANSFERRIN"/>
    <property type="match status" value="1"/>
</dbReference>
<dbReference type="GO" id="GO:0055037">
    <property type="term" value="C:recycling endosome"/>
    <property type="evidence" value="ECO:0007669"/>
    <property type="project" value="TreeGrafter"/>
</dbReference>
<dbReference type="Gene3D" id="3.40.190.10">
    <property type="entry name" value="Periplasmic binding protein-like II"/>
    <property type="match status" value="3"/>
</dbReference>
<proteinExistence type="predicted"/>
<evidence type="ECO:0000313" key="3">
    <source>
        <dbReference type="Proteomes" id="UP000301870"/>
    </source>
</evidence>
<dbReference type="PANTHER" id="PTHR11485:SF57">
    <property type="entry name" value="TRANSFERRIN"/>
    <property type="match status" value="1"/>
</dbReference>
<dbReference type="KEGG" id="sliu:111351357"/>
<evidence type="ECO:0000313" key="4">
    <source>
        <dbReference type="RefSeq" id="XP_022819033.1"/>
    </source>
</evidence>
<feature type="domain" description="Transferrin-like" evidence="2">
    <location>
        <begin position="383"/>
        <end position="734"/>
    </location>
</feature>
<reference evidence="4" key="1">
    <citation type="submission" date="2025-08" db="UniProtKB">
        <authorList>
            <consortium name="RefSeq"/>
        </authorList>
    </citation>
    <scope>IDENTIFICATION</scope>
    <source>
        <strain evidence="4">Ishihara</strain>
        <tissue evidence="4">Whole body</tissue>
    </source>
</reference>
<dbReference type="SMART" id="SM00094">
    <property type="entry name" value="TR_FER"/>
    <property type="match status" value="1"/>
</dbReference>
<dbReference type="GeneID" id="111351357"/>
<name>A0A9J7DV50_SPOLT</name>
<dbReference type="OrthoDB" id="8183540at2759"/>
<dbReference type="Pfam" id="PF00405">
    <property type="entry name" value="Transferrin"/>
    <property type="match status" value="2"/>
</dbReference>